<dbReference type="KEGG" id="aqt:FN924_18245"/>
<dbReference type="Proteomes" id="UP000315215">
    <property type="component" value="Chromosome"/>
</dbReference>
<feature type="compositionally biased region" description="Acidic residues" evidence="1">
    <location>
        <begin position="45"/>
        <end position="61"/>
    </location>
</feature>
<evidence type="ECO:0000313" key="4">
    <source>
        <dbReference type="Proteomes" id="UP000315215"/>
    </source>
</evidence>
<keyword evidence="2" id="KW-0732">Signal</keyword>
<feature type="region of interest" description="Disordered" evidence="1">
    <location>
        <begin position="25"/>
        <end position="61"/>
    </location>
</feature>
<gene>
    <name evidence="3" type="ORF">FN924_18245</name>
</gene>
<accession>A0A516KKN5</accession>
<dbReference type="RefSeq" id="WP_143896968.1">
    <property type="nucleotide sequence ID" value="NZ_CP041666.1"/>
</dbReference>
<dbReference type="PROSITE" id="PS51257">
    <property type="entry name" value="PROKAR_LIPOPROTEIN"/>
    <property type="match status" value="1"/>
</dbReference>
<protein>
    <submittedName>
        <fullName evidence="3">Uncharacterized protein</fullName>
    </submittedName>
</protein>
<evidence type="ECO:0000256" key="2">
    <source>
        <dbReference type="SAM" id="SignalP"/>
    </source>
</evidence>
<evidence type="ECO:0000256" key="1">
    <source>
        <dbReference type="SAM" id="MobiDB-lite"/>
    </source>
</evidence>
<dbReference type="EMBL" id="CP041666">
    <property type="protein sequence ID" value="QDP41938.1"/>
    <property type="molecule type" value="Genomic_DNA"/>
</dbReference>
<reference evidence="3 4" key="1">
    <citation type="submission" date="2019-07" db="EMBL/GenBank/DDBJ databases">
        <authorList>
            <person name="Li J."/>
        </authorList>
    </citation>
    <scope>NUCLEOTIDE SEQUENCE [LARGE SCALE GENOMIC DNA]</scope>
    <source>
        <strain evidence="3 4">TKL69</strain>
    </source>
</reference>
<organism evidence="3 4">
    <name type="scientific">Radiobacillus deserti</name>
    <dbReference type="NCBI Taxonomy" id="2594883"/>
    <lineage>
        <taxon>Bacteria</taxon>
        <taxon>Bacillati</taxon>
        <taxon>Bacillota</taxon>
        <taxon>Bacilli</taxon>
        <taxon>Bacillales</taxon>
        <taxon>Bacillaceae</taxon>
        <taxon>Radiobacillus</taxon>
    </lineage>
</organism>
<feature type="chain" id="PRO_5038907130" evidence="2">
    <location>
        <begin position="27"/>
        <end position="61"/>
    </location>
</feature>
<sequence length="61" mass="6661">MQELSKMRKWLLALLAVISVSGVLTACGGNGEEDTETDANQTEENQTEENGEGEEESETEE</sequence>
<evidence type="ECO:0000313" key="3">
    <source>
        <dbReference type="EMBL" id="QDP41938.1"/>
    </source>
</evidence>
<dbReference type="AlphaFoldDB" id="A0A516KKN5"/>
<proteinExistence type="predicted"/>
<name>A0A516KKN5_9BACI</name>
<keyword evidence="4" id="KW-1185">Reference proteome</keyword>
<feature type="signal peptide" evidence="2">
    <location>
        <begin position="1"/>
        <end position="26"/>
    </location>
</feature>